<feature type="transmembrane region" description="Helical" evidence="1">
    <location>
        <begin position="145"/>
        <end position="165"/>
    </location>
</feature>
<protein>
    <submittedName>
        <fullName evidence="2">Uncharacterized protein</fullName>
    </submittedName>
</protein>
<accession>A0A9W6SV54</accession>
<dbReference type="RefSeq" id="WP_285666777.1">
    <property type="nucleotide sequence ID" value="NZ_BSTX01000005.1"/>
</dbReference>
<proteinExistence type="predicted"/>
<comment type="caution">
    <text evidence="2">The sequence shown here is derived from an EMBL/GenBank/DDBJ whole genome shotgun (WGS) entry which is preliminary data.</text>
</comment>
<feature type="transmembrane region" description="Helical" evidence="1">
    <location>
        <begin position="63"/>
        <end position="83"/>
    </location>
</feature>
<gene>
    <name evidence="2" type="ORF">Afil01_61330</name>
</gene>
<keyword evidence="1" id="KW-0812">Transmembrane</keyword>
<organism evidence="2 3">
    <name type="scientific">Actinorhabdospora filicis</name>
    <dbReference type="NCBI Taxonomy" id="1785913"/>
    <lineage>
        <taxon>Bacteria</taxon>
        <taxon>Bacillati</taxon>
        <taxon>Actinomycetota</taxon>
        <taxon>Actinomycetes</taxon>
        <taxon>Micromonosporales</taxon>
        <taxon>Micromonosporaceae</taxon>
        <taxon>Actinorhabdospora</taxon>
    </lineage>
</organism>
<feature type="transmembrane region" description="Helical" evidence="1">
    <location>
        <begin position="224"/>
        <end position="249"/>
    </location>
</feature>
<dbReference type="AlphaFoldDB" id="A0A9W6SV54"/>
<evidence type="ECO:0000313" key="2">
    <source>
        <dbReference type="EMBL" id="GLZ81326.1"/>
    </source>
</evidence>
<feature type="transmembrane region" description="Helical" evidence="1">
    <location>
        <begin position="103"/>
        <end position="124"/>
    </location>
</feature>
<feature type="transmembrane region" description="Helical" evidence="1">
    <location>
        <begin position="261"/>
        <end position="284"/>
    </location>
</feature>
<keyword evidence="3" id="KW-1185">Reference proteome</keyword>
<dbReference type="EMBL" id="BSTX01000005">
    <property type="protein sequence ID" value="GLZ81326.1"/>
    <property type="molecule type" value="Genomic_DNA"/>
</dbReference>
<evidence type="ECO:0000313" key="3">
    <source>
        <dbReference type="Proteomes" id="UP001165079"/>
    </source>
</evidence>
<feature type="transmembrane region" description="Helical" evidence="1">
    <location>
        <begin position="177"/>
        <end position="203"/>
    </location>
</feature>
<feature type="transmembrane region" description="Helical" evidence="1">
    <location>
        <begin position="37"/>
        <end position="56"/>
    </location>
</feature>
<evidence type="ECO:0000256" key="1">
    <source>
        <dbReference type="SAM" id="Phobius"/>
    </source>
</evidence>
<keyword evidence="1" id="KW-0472">Membrane</keyword>
<dbReference type="Proteomes" id="UP001165079">
    <property type="component" value="Unassembled WGS sequence"/>
</dbReference>
<reference evidence="2" key="1">
    <citation type="submission" date="2023-03" db="EMBL/GenBank/DDBJ databases">
        <title>Actinorhabdospora filicis NBRC 111898.</title>
        <authorList>
            <person name="Ichikawa N."/>
            <person name="Sato H."/>
            <person name="Tonouchi N."/>
        </authorList>
    </citation>
    <scope>NUCLEOTIDE SEQUENCE</scope>
    <source>
        <strain evidence="2">NBRC 111898</strain>
    </source>
</reference>
<sequence length="302" mass="31824">MTALLLALAYGAVRVYWAITGAPTFSPMPDDLVFFRGWGAAGLCGAAALAAAALLLTRRSRVAVAAAAAVTAGLFAAGAMFLLDIVGVLIGHLFAGENAVVSMSSRAACVALAIALGLATLRYLRRMRGACVRCGRVHDVRHTETPWWAVTGAWIAVLGCAVRIVAQLSVGFDDKGFFPTVSLFVFEGGFLLAGTLLPLALAYRFGRVWPRWVLGLAGRRVPRWLVLGPGAVFSAGLVVYFGIGLSQVIIAEFTGKGEGAFMWVAIPAYWFWGLGMGAAAFSYFRLTRPACRACGRGAASLA</sequence>
<keyword evidence="1" id="KW-1133">Transmembrane helix</keyword>
<name>A0A9W6SV54_9ACTN</name>